<reference evidence="1" key="1">
    <citation type="submission" date="2018-06" db="EMBL/GenBank/DDBJ databases">
        <authorList>
            <person name="Zhirakovskaya E."/>
        </authorList>
    </citation>
    <scope>NUCLEOTIDE SEQUENCE</scope>
</reference>
<evidence type="ECO:0000313" key="1">
    <source>
        <dbReference type="EMBL" id="VAW31553.1"/>
    </source>
</evidence>
<dbReference type="AlphaFoldDB" id="A0A3B0UTE2"/>
<name>A0A3B0UTE2_9ZZZZ</name>
<protein>
    <submittedName>
        <fullName evidence="1">Uncharacterized protein</fullName>
    </submittedName>
</protein>
<gene>
    <name evidence="1" type="ORF">MNBD_CHLOROFLEXI01-2439</name>
</gene>
<proteinExistence type="predicted"/>
<organism evidence="1">
    <name type="scientific">hydrothermal vent metagenome</name>
    <dbReference type="NCBI Taxonomy" id="652676"/>
    <lineage>
        <taxon>unclassified sequences</taxon>
        <taxon>metagenomes</taxon>
        <taxon>ecological metagenomes</taxon>
    </lineage>
</organism>
<accession>A0A3B0UTE2</accession>
<dbReference type="EMBL" id="UOEU01000247">
    <property type="protein sequence ID" value="VAW31553.1"/>
    <property type="molecule type" value="Genomic_DNA"/>
</dbReference>
<sequence>MSLTMKRHYPLLLAFAGLLLILLVGLGSMQIVAYADRDQLDATPVNGTNYE</sequence>
<feature type="non-terminal residue" evidence="1">
    <location>
        <position position="51"/>
    </location>
</feature>